<accession>A0AAV2J897</accession>
<proteinExistence type="predicted"/>
<keyword evidence="2" id="KW-1185">Reference proteome</keyword>
<dbReference type="AlphaFoldDB" id="A0AAV2J897"/>
<reference evidence="1 2" key="1">
    <citation type="submission" date="2024-04" db="EMBL/GenBank/DDBJ databases">
        <authorList>
            <person name="Waldvogel A.-M."/>
            <person name="Schoenle A."/>
        </authorList>
    </citation>
    <scope>NUCLEOTIDE SEQUENCE [LARGE SCALE GENOMIC DNA]</scope>
</reference>
<organism evidence="1 2">
    <name type="scientific">Knipowitschia caucasica</name>
    <name type="common">Caucasian dwarf goby</name>
    <name type="synonym">Pomatoschistus caucasicus</name>
    <dbReference type="NCBI Taxonomy" id="637954"/>
    <lineage>
        <taxon>Eukaryota</taxon>
        <taxon>Metazoa</taxon>
        <taxon>Chordata</taxon>
        <taxon>Craniata</taxon>
        <taxon>Vertebrata</taxon>
        <taxon>Euteleostomi</taxon>
        <taxon>Actinopterygii</taxon>
        <taxon>Neopterygii</taxon>
        <taxon>Teleostei</taxon>
        <taxon>Neoteleostei</taxon>
        <taxon>Acanthomorphata</taxon>
        <taxon>Gobiaria</taxon>
        <taxon>Gobiiformes</taxon>
        <taxon>Gobioidei</taxon>
        <taxon>Gobiidae</taxon>
        <taxon>Gobiinae</taxon>
        <taxon>Knipowitschia</taxon>
    </lineage>
</organism>
<protein>
    <submittedName>
        <fullName evidence="1">Uncharacterized protein</fullName>
    </submittedName>
</protein>
<gene>
    <name evidence="1" type="ORF">KC01_LOCUS4116</name>
</gene>
<dbReference type="Proteomes" id="UP001497482">
    <property type="component" value="Chromosome 10"/>
</dbReference>
<sequence>MAALMQDSEDVTDSRAMGKVPHAKQKCCVWNNGDGEKSCFGIRLWSRNECASSERSSLWSRNECASSERSGLWSRNECASS</sequence>
<dbReference type="EMBL" id="OZ035832">
    <property type="protein sequence ID" value="CAL1572067.1"/>
    <property type="molecule type" value="Genomic_DNA"/>
</dbReference>
<evidence type="ECO:0000313" key="2">
    <source>
        <dbReference type="Proteomes" id="UP001497482"/>
    </source>
</evidence>
<evidence type="ECO:0000313" key="1">
    <source>
        <dbReference type="EMBL" id="CAL1572067.1"/>
    </source>
</evidence>
<name>A0AAV2J897_KNICA</name>